<dbReference type="Proteomes" id="UP000271162">
    <property type="component" value="Unassembled WGS sequence"/>
</dbReference>
<evidence type="ECO:0000313" key="2">
    <source>
        <dbReference type="EMBL" id="VDL72149.1"/>
    </source>
</evidence>
<dbReference type="WBParaSite" id="NBR_0000855901-mRNA-1">
    <property type="protein sequence ID" value="NBR_0000855901-mRNA-1"/>
    <property type="gene ID" value="NBR_0000855901"/>
</dbReference>
<protein>
    <submittedName>
        <fullName evidence="2 4">Uncharacterized protein</fullName>
    </submittedName>
</protein>
<name>A0A0N4XZF8_NIPBR</name>
<proteinExistence type="predicted"/>
<gene>
    <name evidence="2" type="ORF">NBR_LOCUS8560</name>
</gene>
<evidence type="ECO:0000313" key="4">
    <source>
        <dbReference type="WBParaSite" id="NBR_0000855901-mRNA-1"/>
    </source>
</evidence>
<accession>A0A0N4XZF8</accession>
<dbReference type="AlphaFoldDB" id="A0A0N4XZF8"/>
<evidence type="ECO:0000313" key="3">
    <source>
        <dbReference type="Proteomes" id="UP000271162"/>
    </source>
</evidence>
<feature type="compositionally biased region" description="Polar residues" evidence="1">
    <location>
        <begin position="67"/>
        <end position="84"/>
    </location>
</feature>
<reference evidence="2 3" key="2">
    <citation type="submission" date="2018-11" db="EMBL/GenBank/DDBJ databases">
        <authorList>
            <consortium name="Pathogen Informatics"/>
        </authorList>
    </citation>
    <scope>NUCLEOTIDE SEQUENCE [LARGE SCALE GENOMIC DNA]</scope>
</reference>
<feature type="region of interest" description="Disordered" evidence="1">
    <location>
        <begin position="65"/>
        <end position="106"/>
    </location>
</feature>
<organism evidence="4">
    <name type="scientific">Nippostrongylus brasiliensis</name>
    <name type="common">Rat hookworm</name>
    <dbReference type="NCBI Taxonomy" id="27835"/>
    <lineage>
        <taxon>Eukaryota</taxon>
        <taxon>Metazoa</taxon>
        <taxon>Ecdysozoa</taxon>
        <taxon>Nematoda</taxon>
        <taxon>Chromadorea</taxon>
        <taxon>Rhabditida</taxon>
        <taxon>Rhabditina</taxon>
        <taxon>Rhabditomorpha</taxon>
        <taxon>Strongyloidea</taxon>
        <taxon>Heligmosomidae</taxon>
        <taxon>Nippostrongylus</taxon>
    </lineage>
</organism>
<keyword evidence="3" id="KW-1185">Reference proteome</keyword>
<evidence type="ECO:0000256" key="1">
    <source>
        <dbReference type="SAM" id="MobiDB-lite"/>
    </source>
</evidence>
<dbReference type="EMBL" id="UYSL01020022">
    <property type="protein sequence ID" value="VDL72149.1"/>
    <property type="molecule type" value="Genomic_DNA"/>
</dbReference>
<sequence>MSCEAYSSLVYCINFSAEKIERIFQVVERTPVSFGCSVGASFRSPCSTIDISKRSRIVPERDVARTPATSVLSAHRTNGQQENAATPMKKLKREPDDDSATMTPPPNICVDDEVSIFLVHFLTV</sequence>
<reference evidence="4" key="1">
    <citation type="submission" date="2017-02" db="UniProtKB">
        <authorList>
            <consortium name="WormBaseParasite"/>
        </authorList>
    </citation>
    <scope>IDENTIFICATION</scope>
</reference>